<name>A0A0J6E595_9BACI</name>
<dbReference type="EMBL" id="CP035232">
    <property type="protein sequence ID" value="QAT66015.1"/>
    <property type="molecule type" value="Genomic_DNA"/>
</dbReference>
<dbReference type="PATRIC" id="fig|1664069.3.peg.2971"/>
<dbReference type="KEGG" id="bgy:BGLY_2898"/>
<evidence type="ECO:0000313" key="7">
    <source>
        <dbReference type="Proteomes" id="UP001341297"/>
    </source>
</evidence>
<evidence type="ECO:0000256" key="1">
    <source>
        <dbReference type="SAM" id="Phobius"/>
    </source>
</evidence>
<organism evidence="2 5">
    <name type="scientific">Bacillus glycinifermentans</name>
    <dbReference type="NCBI Taxonomy" id="1664069"/>
    <lineage>
        <taxon>Bacteria</taxon>
        <taxon>Bacillati</taxon>
        <taxon>Bacillota</taxon>
        <taxon>Bacilli</taxon>
        <taxon>Bacillales</taxon>
        <taxon>Bacillaceae</taxon>
        <taxon>Bacillus</taxon>
    </lineage>
</organism>
<evidence type="ECO:0000313" key="4">
    <source>
        <dbReference type="EMBL" id="QAT66015.1"/>
    </source>
</evidence>
<dbReference type="AlphaFoldDB" id="A0A0J6E595"/>
<dbReference type="Proteomes" id="UP001341297">
    <property type="component" value="Unassembled WGS sequence"/>
</dbReference>
<keyword evidence="1" id="KW-1133">Transmembrane helix</keyword>
<dbReference type="OrthoDB" id="2989424at2"/>
<evidence type="ECO:0000313" key="6">
    <source>
        <dbReference type="Proteomes" id="UP000288675"/>
    </source>
</evidence>
<dbReference type="RefSeq" id="WP_046131894.1">
    <property type="nucleotide sequence ID" value="NZ_CP023481.1"/>
</dbReference>
<reference evidence="3 7" key="4">
    <citation type="submission" date="2023-03" db="EMBL/GenBank/DDBJ databases">
        <title>Agriculturally important microbes genome sequencing.</title>
        <authorList>
            <person name="Dunlap C."/>
        </authorList>
    </citation>
    <scope>NUCLEOTIDE SEQUENCE [LARGE SCALE GENOMIC DNA]</scope>
    <source>
        <strain evidence="3 7">CBP-3203</strain>
    </source>
</reference>
<keyword evidence="1" id="KW-0812">Transmembrane</keyword>
<keyword evidence="7" id="KW-1185">Reference proteome</keyword>
<reference evidence="2" key="2">
    <citation type="submission" date="2015-10" db="EMBL/GenBank/DDBJ databases">
        <authorList>
            <person name="Dunlap C."/>
        </authorList>
    </citation>
    <scope>NUCLEOTIDE SEQUENCE</scope>
    <source>
        <strain evidence="2">GO-13</strain>
    </source>
</reference>
<feature type="transmembrane region" description="Helical" evidence="1">
    <location>
        <begin position="31"/>
        <end position="49"/>
    </location>
</feature>
<reference evidence="4 6" key="3">
    <citation type="submission" date="2019-01" db="EMBL/GenBank/DDBJ databases">
        <title>Genome sequence of Bacillus glycinifermentans SRCM103574.</title>
        <authorList>
            <person name="Kong H.-J."/>
            <person name="Jeong S.-Y."/>
            <person name="Jeong D.-Y."/>
        </authorList>
    </citation>
    <scope>NUCLEOTIDE SEQUENCE [LARGE SCALE GENOMIC DNA]</scope>
    <source>
        <strain evidence="4 6">SRCM103574</strain>
    </source>
</reference>
<feature type="transmembrane region" description="Helical" evidence="1">
    <location>
        <begin position="7"/>
        <end position="25"/>
    </location>
</feature>
<accession>A0A0J6F1Z8</accession>
<dbReference type="STRING" id="1664069.BGLY_2898"/>
<evidence type="ECO:0000313" key="2">
    <source>
        <dbReference type="EMBL" id="KRT95099.1"/>
    </source>
</evidence>
<dbReference type="EMBL" id="JARRTL010000008">
    <property type="protein sequence ID" value="MEC0484880.1"/>
    <property type="molecule type" value="Genomic_DNA"/>
</dbReference>
<accession>A0A0J6E595</accession>
<keyword evidence="1" id="KW-0472">Membrane</keyword>
<dbReference type="NCBIfam" id="NF041554">
    <property type="entry name" value="SA1362_fam"/>
    <property type="match status" value="1"/>
</dbReference>
<sequence length="128" mass="14395">MKQRVHPVSALVIALGIFGFVYFAVTSPGRLLQYLFVFAAVGAIVYFVIRHLINRDAGGEGAAFRKAAKQSNKRFQDHKKRSVRGRVNHLRSVPSINKSKPVLVKKKSQTQLTVIEGKKSKKKNRAFF</sequence>
<dbReference type="EMBL" id="LECW02000004">
    <property type="protein sequence ID" value="KRT95099.1"/>
    <property type="molecule type" value="Genomic_DNA"/>
</dbReference>
<reference evidence="2 5" key="1">
    <citation type="journal article" date="2015" name="Int. J. Syst. Evol. Microbiol.">
        <title>Bacillus glycinifermentans sp. nov., isolated from fermented soybean paste.</title>
        <authorList>
            <person name="Kim S.J."/>
            <person name="Dunlap C.A."/>
            <person name="Kwon S.W."/>
            <person name="Rooney A.P."/>
        </authorList>
    </citation>
    <scope>NUCLEOTIDE SEQUENCE [LARGE SCALE GENOMIC DNA]</scope>
    <source>
        <strain evidence="2 5">GO-13</strain>
    </source>
</reference>
<evidence type="ECO:0000313" key="3">
    <source>
        <dbReference type="EMBL" id="MEC0484880.1"/>
    </source>
</evidence>
<dbReference type="Proteomes" id="UP000288675">
    <property type="component" value="Chromosome"/>
</dbReference>
<dbReference type="InterPro" id="IPR048110">
    <property type="entry name" value="SA1362/YqhP-like"/>
</dbReference>
<protein>
    <submittedName>
        <fullName evidence="3">SA1362 family protein</fullName>
    </submittedName>
</protein>
<dbReference type="GeneID" id="82853904"/>
<evidence type="ECO:0000313" key="5">
    <source>
        <dbReference type="Proteomes" id="UP000036168"/>
    </source>
</evidence>
<proteinExistence type="predicted"/>
<gene>
    <name evidence="2" type="ORF">AB447_211290</name>
    <name evidence="4" type="ORF">EQZ20_14610</name>
    <name evidence="3" type="ORF">P8828_08445</name>
</gene>
<dbReference type="Proteomes" id="UP000036168">
    <property type="component" value="Unassembled WGS sequence"/>
</dbReference>